<keyword evidence="4 11" id="KW-0540">Nuclease</keyword>
<feature type="non-terminal residue" evidence="13">
    <location>
        <position position="199"/>
    </location>
</feature>
<evidence type="ECO:0000256" key="11">
    <source>
        <dbReference type="RuleBase" id="RU367085"/>
    </source>
</evidence>
<comment type="caution">
    <text evidence="13">The sequence shown here is derived from an EMBL/GenBank/DDBJ whole genome shotgun (WGS) entry which is preliminary data.</text>
</comment>
<evidence type="ECO:0000256" key="3">
    <source>
        <dbReference type="ARBA" id="ARBA00011245"/>
    </source>
</evidence>
<evidence type="ECO:0000313" key="14">
    <source>
        <dbReference type="Proteomes" id="UP001331761"/>
    </source>
</evidence>
<keyword evidence="5 11" id="KW-0479">Metal-binding</keyword>
<dbReference type="PROSITE" id="PS51959">
    <property type="entry name" value="ENDOU"/>
    <property type="match status" value="1"/>
</dbReference>
<organism evidence="13 14">
    <name type="scientific">Trichostrongylus colubriformis</name>
    <name type="common">Black scour worm</name>
    <dbReference type="NCBI Taxonomy" id="6319"/>
    <lineage>
        <taxon>Eukaryota</taxon>
        <taxon>Metazoa</taxon>
        <taxon>Ecdysozoa</taxon>
        <taxon>Nematoda</taxon>
        <taxon>Chromadorea</taxon>
        <taxon>Rhabditida</taxon>
        <taxon>Rhabditina</taxon>
        <taxon>Rhabditomorpha</taxon>
        <taxon>Strongyloidea</taxon>
        <taxon>Trichostrongylidae</taxon>
        <taxon>Trichostrongylus</taxon>
    </lineage>
</organism>
<comment type="cofactor">
    <cofactor evidence="1 11">
        <name>Mn(2+)</name>
        <dbReference type="ChEBI" id="CHEBI:29035"/>
    </cofactor>
</comment>
<dbReference type="CDD" id="cd21159">
    <property type="entry name" value="XendoU"/>
    <property type="match status" value="1"/>
</dbReference>
<evidence type="ECO:0000256" key="6">
    <source>
        <dbReference type="ARBA" id="ARBA00022759"/>
    </source>
</evidence>
<evidence type="ECO:0000259" key="12">
    <source>
        <dbReference type="PROSITE" id="PS51959"/>
    </source>
</evidence>
<keyword evidence="6 11" id="KW-0255">Endonuclease</keyword>
<proteinExistence type="inferred from homology"/>
<evidence type="ECO:0000256" key="8">
    <source>
        <dbReference type="ARBA" id="ARBA00022884"/>
    </source>
</evidence>
<dbReference type="SUPFAM" id="SSF142877">
    <property type="entry name" value="EndoU-like"/>
    <property type="match status" value="1"/>
</dbReference>
<evidence type="ECO:0000256" key="9">
    <source>
        <dbReference type="ARBA" id="ARBA00023211"/>
    </source>
</evidence>
<evidence type="ECO:0000256" key="1">
    <source>
        <dbReference type="ARBA" id="ARBA00001936"/>
    </source>
</evidence>
<accession>A0AAN8IWI1</accession>
<keyword evidence="8 11" id="KW-0694">RNA-binding</keyword>
<keyword evidence="9 11" id="KW-0464">Manganese</keyword>
<dbReference type="GO" id="GO:0003723">
    <property type="term" value="F:RNA binding"/>
    <property type="evidence" value="ECO:0007669"/>
    <property type="project" value="UniProtKB-UniRule"/>
</dbReference>
<feature type="domain" description="EndoU" evidence="12">
    <location>
        <begin position="1"/>
        <end position="199"/>
    </location>
</feature>
<name>A0AAN8IWI1_TRICO</name>
<dbReference type="GO" id="GO:0004521">
    <property type="term" value="F:RNA endonuclease activity"/>
    <property type="evidence" value="ECO:0007669"/>
    <property type="project" value="UniProtKB-UniRule"/>
</dbReference>
<evidence type="ECO:0000256" key="2">
    <source>
        <dbReference type="ARBA" id="ARBA00010168"/>
    </source>
</evidence>
<keyword evidence="14" id="KW-1185">Reference proteome</keyword>
<dbReference type="Proteomes" id="UP001331761">
    <property type="component" value="Unassembled WGS sequence"/>
</dbReference>
<gene>
    <name evidence="13" type="ORF">GCK32_012583</name>
</gene>
<protein>
    <submittedName>
        <fullName evidence="13">Endoribonuclease XendoU</fullName>
    </submittedName>
</protein>
<sequence>MLVTFFYNLPFDNQSATVTMFNRFSCRFNKYSEARNIFPSLFSKVDNDLLTKPSYKDFMALTNNFYRETGKVEPRVSKEEENREIKAFLDAVLMSKPMVEVYNFLKKKGHPYAANPTVWADKIKQLWFEHYSRSRGAADSSGFEHVFIGEASSLEALESKTFKEKNGEVSGLHNWVRFYALEKNATENFDYKGFIVKRG</sequence>
<evidence type="ECO:0000256" key="4">
    <source>
        <dbReference type="ARBA" id="ARBA00022722"/>
    </source>
</evidence>
<dbReference type="PANTHER" id="PTHR12439:SF11">
    <property type="entry name" value="URIDYLATE-SPECIFIC ENDORIBONUCLEASE"/>
    <property type="match status" value="1"/>
</dbReference>
<dbReference type="GO" id="GO:0046872">
    <property type="term" value="F:metal ion binding"/>
    <property type="evidence" value="ECO:0007669"/>
    <property type="project" value="UniProtKB-UniRule"/>
</dbReference>
<dbReference type="GO" id="GO:0016829">
    <property type="term" value="F:lyase activity"/>
    <property type="evidence" value="ECO:0007669"/>
    <property type="project" value="UniProtKB-KW"/>
</dbReference>
<dbReference type="GO" id="GO:0016787">
    <property type="term" value="F:hydrolase activity"/>
    <property type="evidence" value="ECO:0007669"/>
    <property type="project" value="UniProtKB-KW"/>
</dbReference>
<dbReference type="AlphaFoldDB" id="A0AAN8IWI1"/>
<dbReference type="Pfam" id="PF09412">
    <property type="entry name" value="XendoU"/>
    <property type="match status" value="1"/>
</dbReference>
<comment type="similarity">
    <text evidence="2 11">Belongs to the ENDOU family.</text>
</comment>
<evidence type="ECO:0000313" key="13">
    <source>
        <dbReference type="EMBL" id="KAK5967264.1"/>
    </source>
</evidence>
<dbReference type="PANTHER" id="PTHR12439">
    <property type="entry name" value="PLACENTAL PROTEIN 11-RELATED"/>
    <property type="match status" value="1"/>
</dbReference>
<dbReference type="InterPro" id="IPR018998">
    <property type="entry name" value="EndoU_C"/>
</dbReference>
<dbReference type="InterPro" id="IPR037227">
    <property type="entry name" value="EndoU-like"/>
</dbReference>
<dbReference type="EMBL" id="WIXE01022693">
    <property type="protein sequence ID" value="KAK5967264.1"/>
    <property type="molecule type" value="Genomic_DNA"/>
</dbReference>
<keyword evidence="10" id="KW-0456">Lyase</keyword>
<keyword evidence="7 11" id="KW-0378">Hydrolase</keyword>
<evidence type="ECO:0000256" key="7">
    <source>
        <dbReference type="ARBA" id="ARBA00022801"/>
    </source>
</evidence>
<reference evidence="13 14" key="1">
    <citation type="submission" date="2019-10" db="EMBL/GenBank/DDBJ databases">
        <title>Assembly and Annotation for the nematode Trichostrongylus colubriformis.</title>
        <authorList>
            <person name="Martin J."/>
        </authorList>
    </citation>
    <scope>NUCLEOTIDE SEQUENCE [LARGE SCALE GENOMIC DNA]</scope>
    <source>
        <strain evidence="13">G859</strain>
        <tissue evidence="13">Whole worm</tissue>
    </source>
</reference>
<comment type="subunit">
    <text evidence="3 11">Monomer.</text>
</comment>
<evidence type="ECO:0000256" key="5">
    <source>
        <dbReference type="ARBA" id="ARBA00022723"/>
    </source>
</evidence>
<evidence type="ECO:0000256" key="10">
    <source>
        <dbReference type="ARBA" id="ARBA00023239"/>
    </source>
</evidence>
<dbReference type="InterPro" id="IPR039787">
    <property type="entry name" value="ENDOU"/>
</dbReference>